<evidence type="ECO:0000313" key="2">
    <source>
        <dbReference type="EMBL" id="KAB2569778.1"/>
    </source>
</evidence>
<sequence length="551" mass="57688">MVSLQNQFLGKDSPLSLTTFHFEPDPWGYPFSESHELVLDGDYPRYVALKPDGTFALTDLSTGPFSADLDGDGTYVTTSAFTVDCDGFVQIFTEAPLIDRNDPTFPWQVTTDPAVGGTTINQPLSPDDFIKVLPVAGVAPVSAARAETVEDSEDEADAAADAEASPGVLTPTRKRKRRSGGGGGSGSRRRNLWEQRLRRSRWERRADGADGADGGDDAGNSGPAYPRCPAAPTGLVSTVRPGARQPMANGTCAQMGGAKVPNFDFTGCCDAHDLCFDNCDTGTFDSCNSVMGSCIASTCDQKYPGVAQAAQWAACRISGASYAFATRAFAGDSFYASNSARCTCRCGDLNTSLCSASASGTALQCVNIGLGLDANNCGGCGRQCASGICFLGDCFTPPNVQLVQNGRFDNVVGTTAPPWKVASAVGGATIDFNADGDANIFHNSAAINLPAGYPSFSLAQTIQLKPRTAYGVNFKARRIGGSGPCTVSVNMNGNPVSGDQDIEPDEDVFRAFGGNYISGATSNTVISITAHCTRTTGMSIIRVDDVNVYAV</sequence>
<dbReference type="Proteomes" id="UP000325902">
    <property type="component" value="Unassembled WGS sequence"/>
</dbReference>
<accession>A0A5N5CWP0</accession>
<keyword evidence="3" id="KW-1185">Reference proteome</keyword>
<dbReference type="EMBL" id="VCHE01000168">
    <property type="protein sequence ID" value="KAB2569778.1"/>
    <property type="molecule type" value="Genomic_DNA"/>
</dbReference>
<gene>
    <name evidence="2" type="ORF">DBV05_g11542</name>
</gene>
<dbReference type="Gene3D" id="2.60.120.260">
    <property type="entry name" value="Galactose-binding domain-like"/>
    <property type="match status" value="1"/>
</dbReference>
<organism evidence="2 3">
    <name type="scientific">Lasiodiplodia theobromae</name>
    <dbReference type="NCBI Taxonomy" id="45133"/>
    <lineage>
        <taxon>Eukaryota</taxon>
        <taxon>Fungi</taxon>
        <taxon>Dikarya</taxon>
        <taxon>Ascomycota</taxon>
        <taxon>Pezizomycotina</taxon>
        <taxon>Dothideomycetes</taxon>
        <taxon>Dothideomycetes incertae sedis</taxon>
        <taxon>Botryosphaeriales</taxon>
        <taxon>Botryosphaeriaceae</taxon>
        <taxon>Lasiodiplodia</taxon>
    </lineage>
</organism>
<comment type="caution">
    <text evidence="2">The sequence shown here is derived from an EMBL/GenBank/DDBJ whole genome shotgun (WGS) entry which is preliminary data.</text>
</comment>
<protein>
    <submittedName>
        <fullName evidence="2">Uncharacterized protein</fullName>
    </submittedName>
</protein>
<feature type="compositionally biased region" description="Acidic residues" evidence="1">
    <location>
        <begin position="149"/>
        <end position="160"/>
    </location>
</feature>
<proteinExistence type="predicted"/>
<dbReference type="AlphaFoldDB" id="A0A5N5CWP0"/>
<dbReference type="OrthoDB" id="3935740at2759"/>
<evidence type="ECO:0000313" key="3">
    <source>
        <dbReference type="Proteomes" id="UP000325902"/>
    </source>
</evidence>
<feature type="region of interest" description="Disordered" evidence="1">
    <location>
        <begin position="146"/>
        <end position="242"/>
    </location>
</feature>
<reference evidence="2 3" key="1">
    <citation type="journal article" date="2019" name="Sci. Rep.">
        <title>A multi-omics analysis of the grapevine pathogen Lasiodiplodia theobromae reveals that temperature affects the expression of virulence- and pathogenicity-related genes.</title>
        <authorList>
            <person name="Felix C."/>
            <person name="Meneses R."/>
            <person name="Goncalves M.F.M."/>
            <person name="Tilleman L."/>
            <person name="Duarte A.S."/>
            <person name="Jorrin-Novo J.V."/>
            <person name="Van de Peer Y."/>
            <person name="Deforce D."/>
            <person name="Van Nieuwerburgh F."/>
            <person name="Esteves A.C."/>
            <person name="Alves A."/>
        </authorList>
    </citation>
    <scope>NUCLEOTIDE SEQUENCE [LARGE SCALE GENOMIC DNA]</scope>
    <source>
        <strain evidence="2 3">LA-SOL3</strain>
    </source>
</reference>
<name>A0A5N5CWP0_9PEZI</name>
<evidence type="ECO:0000256" key="1">
    <source>
        <dbReference type="SAM" id="MobiDB-lite"/>
    </source>
</evidence>